<feature type="domain" description="Novel toxin 16" evidence="1">
    <location>
        <begin position="125"/>
        <end position="204"/>
    </location>
</feature>
<gene>
    <name evidence="2" type="ORF">S2091_4679</name>
</gene>
<dbReference type="NCBIfam" id="TIGR03696">
    <property type="entry name" value="Rhs_assc_core"/>
    <property type="match status" value="1"/>
</dbReference>
<dbReference type="AlphaFoldDB" id="A0A2S9GSC2"/>
<dbReference type="PRINTS" id="PR00394">
    <property type="entry name" value="RHSPROTEIN"/>
</dbReference>
<dbReference type="RefSeq" id="WP_105534401.1">
    <property type="nucleotide sequence ID" value="NZ_PUGF01000044.1"/>
</dbReference>
<dbReference type="PANTHER" id="PTHR32305:SF15">
    <property type="entry name" value="PROTEIN RHSA-RELATED"/>
    <property type="match status" value="1"/>
</dbReference>
<evidence type="ECO:0000259" key="1">
    <source>
        <dbReference type="Pfam" id="PF15523"/>
    </source>
</evidence>
<dbReference type="PANTHER" id="PTHR32305">
    <property type="match status" value="1"/>
</dbReference>
<accession>A0A2S9GSC2</accession>
<evidence type="ECO:0000313" key="2">
    <source>
        <dbReference type="EMBL" id="PRC90611.1"/>
    </source>
</evidence>
<keyword evidence="3" id="KW-1185">Reference proteome</keyword>
<name>A0A2S9GSC2_9BURK</name>
<dbReference type="Pfam" id="PF15523">
    <property type="entry name" value="Ntox16"/>
    <property type="match status" value="1"/>
</dbReference>
<protein>
    <submittedName>
        <fullName evidence="2">RHS repeat-associated core domain</fullName>
    </submittedName>
</protein>
<dbReference type="InterPro" id="IPR022385">
    <property type="entry name" value="Rhs_assc_core"/>
</dbReference>
<proteinExistence type="predicted"/>
<dbReference type="OrthoDB" id="8553452at2"/>
<sequence>MYGESASGGSLDAETNLHYNKFRDFDPTTGRYIESDLIGLAGGLSTYSYTGSNPLTRSDSDGLDWNCSVSGFFVICTHTTPLDPVEPLPPPPQPHLPAWLNQALSPTYDKAGLKVCPTAQTMPPPGDCHPQDQQRMQDTVNNSCKRPRSCKPGMDGVELEIMKENSRECAMARDEINKICFKGGDQGHRDAAIDAWQGVARCEGMMQ</sequence>
<dbReference type="InterPro" id="IPR029118">
    <property type="entry name" value="Ntox16"/>
</dbReference>
<dbReference type="InterPro" id="IPR050708">
    <property type="entry name" value="T6SS_VgrG/RHS"/>
</dbReference>
<evidence type="ECO:0000313" key="3">
    <source>
        <dbReference type="Proteomes" id="UP000237839"/>
    </source>
</evidence>
<reference evidence="2 3" key="1">
    <citation type="submission" date="2018-02" db="EMBL/GenBank/DDBJ databases">
        <title>Solimicrobium silvestre gen. nov., sp. nov., isolated from alpine forest soil.</title>
        <authorList>
            <person name="Margesin R."/>
            <person name="Albuquerque L."/>
            <person name="Zhang D.-C."/>
            <person name="Froufe H.J.C."/>
            <person name="Severino R."/>
            <person name="Roxo I."/>
            <person name="Egas C."/>
            <person name="Da Costa M.S."/>
        </authorList>
    </citation>
    <scope>NUCLEOTIDE SEQUENCE [LARGE SCALE GENOMIC DNA]</scope>
    <source>
        <strain evidence="2 3">S20-91</strain>
    </source>
</reference>
<dbReference type="Proteomes" id="UP000237839">
    <property type="component" value="Unassembled WGS sequence"/>
</dbReference>
<comment type="caution">
    <text evidence="2">The sequence shown here is derived from an EMBL/GenBank/DDBJ whole genome shotgun (WGS) entry which is preliminary data.</text>
</comment>
<organism evidence="2 3">
    <name type="scientific">Solimicrobium silvestre</name>
    <dbReference type="NCBI Taxonomy" id="2099400"/>
    <lineage>
        <taxon>Bacteria</taxon>
        <taxon>Pseudomonadati</taxon>
        <taxon>Pseudomonadota</taxon>
        <taxon>Betaproteobacteria</taxon>
        <taxon>Burkholderiales</taxon>
        <taxon>Oxalobacteraceae</taxon>
        <taxon>Solimicrobium</taxon>
    </lineage>
</organism>
<dbReference type="EMBL" id="PUGF01000044">
    <property type="protein sequence ID" value="PRC90611.1"/>
    <property type="molecule type" value="Genomic_DNA"/>
</dbReference>
<dbReference type="Gene3D" id="2.180.10.10">
    <property type="entry name" value="RHS repeat-associated core"/>
    <property type="match status" value="1"/>
</dbReference>